<keyword evidence="2" id="KW-1185">Reference proteome</keyword>
<dbReference type="EMBL" id="MU865983">
    <property type="protein sequence ID" value="KAK4444043.1"/>
    <property type="molecule type" value="Genomic_DNA"/>
</dbReference>
<dbReference type="AlphaFoldDB" id="A0AAV9G9F2"/>
<dbReference type="Proteomes" id="UP001321760">
    <property type="component" value="Unassembled WGS sequence"/>
</dbReference>
<protein>
    <submittedName>
        <fullName evidence="1">Uncharacterized protein</fullName>
    </submittedName>
</protein>
<gene>
    <name evidence="1" type="ORF">QBC34DRAFT_416041</name>
</gene>
<organism evidence="1 2">
    <name type="scientific">Podospora aff. communis PSN243</name>
    <dbReference type="NCBI Taxonomy" id="3040156"/>
    <lineage>
        <taxon>Eukaryota</taxon>
        <taxon>Fungi</taxon>
        <taxon>Dikarya</taxon>
        <taxon>Ascomycota</taxon>
        <taxon>Pezizomycotina</taxon>
        <taxon>Sordariomycetes</taxon>
        <taxon>Sordariomycetidae</taxon>
        <taxon>Sordariales</taxon>
        <taxon>Podosporaceae</taxon>
        <taxon>Podospora</taxon>
    </lineage>
</organism>
<reference evidence="1" key="2">
    <citation type="submission" date="2023-05" db="EMBL/GenBank/DDBJ databases">
        <authorList>
            <consortium name="Lawrence Berkeley National Laboratory"/>
            <person name="Steindorff A."/>
            <person name="Hensen N."/>
            <person name="Bonometti L."/>
            <person name="Westerberg I."/>
            <person name="Brannstrom I.O."/>
            <person name="Guillou S."/>
            <person name="Cros-Aarteil S."/>
            <person name="Calhoun S."/>
            <person name="Haridas S."/>
            <person name="Kuo A."/>
            <person name="Mondo S."/>
            <person name="Pangilinan J."/>
            <person name="Riley R."/>
            <person name="Labutti K."/>
            <person name="Andreopoulos B."/>
            <person name="Lipzen A."/>
            <person name="Chen C."/>
            <person name="Yanf M."/>
            <person name="Daum C."/>
            <person name="Ng V."/>
            <person name="Clum A."/>
            <person name="Ohm R."/>
            <person name="Martin F."/>
            <person name="Silar P."/>
            <person name="Natvig D."/>
            <person name="Lalanne C."/>
            <person name="Gautier V."/>
            <person name="Ament-Velasquez S.L."/>
            <person name="Kruys A."/>
            <person name="Hutchinson M.I."/>
            <person name="Powell A.J."/>
            <person name="Barry K."/>
            <person name="Miller A.N."/>
            <person name="Grigoriev I.V."/>
            <person name="Debuchy R."/>
            <person name="Gladieux P."/>
            <person name="Thoren M.H."/>
            <person name="Johannesson H."/>
        </authorList>
    </citation>
    <scope>NUCLEOTIDE SEQUENCE</scope>
    <source>
        <strain evidence="1">PSN243</strain>
    </source>
</reference>
<sequence>MPSAESLGLTPAKLYDLAVNQAHLRDSGQNLSRREPPDYCNPGTNIYVGGNGGCIYDLPSHPPPYDPAGVHHTWACAEYLKGLGTTLCVVWTGSSLMCRASGLGEPDAFIRGYNLVPQHPFAMSWCEHVSCAVYRVYNWCNTGHPLHRQGFSVVYGNGNFLVDVQGS</sequence>
<comment type="caution">
    <text evidence="1">The sequence shown here is derived from an EMBL/GenBank/DDBJ whole genome shotgun (WGS) entry which is preliminary data.</text>
</comment>
<accession>A0AAV9G9F2</accession>
<reference evidence="1" key="1">
    <citation type="journal article" date="2023" name="Mol. Phylogenet. Evol.">
        <title>Genome-scale phylogeny and comparative genomics of the fungal order Sordariales.</title>
        <authorList>
            <person name="Hensen N."/>
            <person name="Bonometti L."/>
            <person name="Westerberg I."/>
            <person name="Brannstrom I.O."/>
            <person name="Guillou S."/>
            <person name="Cros-Aarteil S."/>
            <person name="Calhoun S."/>
            <person name="Haridas S."/>
            <person name="Kuo A."/>
            <person name="Mondo S."/>
            <person name="Pangilinan J."/>
            <person name="Riley R."/>
            <person name="LaButti K."/>
            <person name="Andreopoulos B."/>
            <person name="Lipzen A."/>
            <person name="Chen C."/>
            <person name="Yan M."/>
            <person name="Daum C."/>
            <person name="Ng V."/>
            <person name="Clum A."/>
            <person name="Steindorff A."/>
            <person name="Ohm R.A."/>
            <person name="Martin F."/>
            <person name="Silar P."/>
            <person name="Natvig D.O."/>
            <person name="Lalanne C."/>
            <person name="Gautier V."/>
            <person name="Ament-Velasquez S.L."/>
            <person name="Kruys A."/>
            <person name="Hutchinson M.I."/>
            <person name="Powell A.J."/>
            <person name="Barry K."/>
            <person name="Miller A.N."/>
            <person name="Grigoriev I.V."/>
            <person name="Debuchy R."/>
            <person name="Gladieux P."/>
            <person name="Hiltunen Thoren M."/>
            <person name="Johannesson H."/>
        </authorList>
    </citation>
    <scope>NUCLEOTIDE SEQUENCE</scope>
    <source>
        <strain evidence="1">PSN243</strain>
    </source>
</reference>
<evidence type="ECO:0000313" key="2">
    <source>
        <dbReference type="Proteomes" id="UP001321760"/>
    </source>
</evidence>
<name>A0AAV9G9F2_9PEZI</name>
<evidence type="ECO:0000313" key="1">
    <source>
        <dbReference type="EMBL" id="KAK4444043.1"/>
    </source>
</evidence>
<proteinExistence type="predicted"/>